<dbReference type="Pfam" id="PF02018">
    <property type="entry name" value="CBM_4_9"/>
    <property type="match status" value="2"/>
</dbReference>
<dbReference type="InterPro" id="IPR001000">
    <property type="entry name" value="GH10_dom"/>
</dbReference>
<keyword evidence="6 9" id="KW-0326">Glycosidase</keyword>
<keyword evidence="13" id="KW-0858">Xylan degradation</keyword>
<dbReference type="InterPro" id="IPR003305">
    <property type="entry name" value="CenC_carb-bd"/>
</dbReference>
<accession>Q9F1V3</accession>
<keyword evidence="4 9" id="KW-0378">Hydrolase</keyword>
<evidence type="ECO:0000256" key="6">
    <source>
        <dbReference type="ARBA" id="ARBA00023295"/>
    </source>
</evidence>
<dbReference type="Pfam" id="PF00331">
    <property type="entry name" value="Glyco_hydro_10"/>
    <property type="match status" value="1"/>
</dbReference>
<dbReference type="Gene3D" id="2.60.120.260">
    <property type="entry name" value="Galactose-binding domain-like"/>
    <property type="match status" value="2"/>
</dbReference>
<feature type="chain" id="PRO_5004325135" description="Beta-xylanase" evidence="10">
    <location>
        <begin position="30"/>
        <end position="1050"/>
    </location>
</feature>
<dbReference type="PANTHER" id="PTHR31490:SF90">
    <property type="entry name" value="ENDO-1,4-BETA-XYLANASE A"/>
    <property type="match status" value="1"/>
</dbReference>
<evidence type="ECO:0000256" key="4">
    <source>
        <dbReference type="ARBA" id="ARBA00022801"/>
    </source>
</evidence>
<dbReference type="PROSITE" id="PS51760">
    <property type="entry name" value="GH10_2"/>
    <property type="match status" value="1"/>
</dbReference>
<dbReference type="InterPro" id="IPR044846">
    <property type="entry name" value="GH10"/>
</dbReference>
<dbReference type="InterPro" id="IPR010502">
    <property type="entry name" value="Carb-bd_dom_fam9"/>
</dbReference>
<dbReference type="SMR" id="Q9F1V3"/>
<protein>
    <recommendedName>
        <fullName evidence="9">Beta-xylanase</fullName>
        <ecNumber evidence="9">3.2.1.8</ecNumber>
    </recommendedName>
</protein>
<dbReference type="Pfam" id="PF00395">
    <property type="entry name" value="SLH"/>
    <property type="match status" value="2"/>
</dbReference>
<keyword evidence="2 10" id="KW-0732">Signal</keyword>
<dbReference type="SUPFAM" id="SSF49344">
    <property type="entry name" value="CBD9-like"/>
    <property type="match status" value="1"/>
</dbReference>
<dbReference type="CAZy" id="CBM9">
    <property type="family name" value="Carbohydrate-Binding Module Family 9"/>
</dbReference>
<dbReference type="CAZy" id="GH10">
    <property type="family name" value="Glycoside Hydrolase Family 10"/>
</dbReference>
<dbReference type="CAZy" id="CBM22">
    <property type="family name" value="Carbohydrate-Binding Module Family 22"/>
</dbReference>
<evidence type="ECO:0000259" key="12">
    <source>
        <dbReference type="PROSITE" id="PS51760"/>
    </source>
</evidence>
<dbReference type="InterPro" id="IPR001119">
    <property type="entry name" value="SLH_dom"/>
</dbReference>
<dbReference type="PRINTS" id="PR00134">
    <property type="entry name" value="GLHYDRLASE10"/>
</dbReference>
<evidence type="ECO:0000259" key="11">
    <source>
        <dbReference type="PROSITE" id="PS51272"/>
    </source>
</evidence>
<dbReference type="Gene3D" id="3.20.20.80">
    <property type="entry name" value="Glycosidases"/>
    <property type="match status" value="1"/>
</dbReference>
<dbReference type="EMBL" id="AB041993">
    <property type="protein sequence ID" value="BAB20931.1"/>
    <property type="molecule type" value="Genomic_DNA"/>
</dbReference>
<dbReference type="PROSITE" id="PS51272">
    <property type="entry name" value="SLH"/>
    <property type="match status" value="2"/>
</dbReference>
<proteinExistence type="inferred from homology"/>
<comment type="similarity">
    <text evidence="1 9">Belongs to the glycosyl hydrolase 10 (cellulase F) family.</text>
</comment>
<feature type="active site" description="Nucleophile" evidence="8">
    <location>
        <position position="616"/>
    </location>
</feature>
<dbReference type="Pfam" id="PF06452">
    <property type="entry name" value="CBM9_1"/>
    <property type="match status" value="1"/>
</dbReference>
<feature type="domain" description="SLH" evidence="11">
    <location>
        <begin position="995"/>
        <end position="1050"/>
    </location>
</feature>
<dbReference type="Gene3D" id="2.60.40.1190">
    <property type="match status" value="1"/>
</dbReference>
<feature type="signal peptide" evidence="10">
    <location>
        <begin position="1"/>
        <end position="29"/>
    </location>
</feature>
<keyword evidence="5 9" id="KW-0119">Carbohydrate metabolism</keyword>
<evidence type="ECO:0000256" key="2">
    <source>
        <dbReference type="ARBA" id="ARBA00022729"/>
    </source>
</evidence>
<sequence length="1050" mass="115708">MYRNRNKVLALLLVFAMLISVMPISTVMADTKTTYHETFADGKGIATQSGGANLEKVGNKVFEGNDDGAALYVSNRINNWDAADFKFEDIGLKDGKTYNITVKGFVDSNAKVPAGAQAFLQVADSYAWLAGAEFVAGKAFTLSGKYTVDTSKDSRVRVQSNDEGKEVPFYIGDILITEEATEEVPVDPNQPKAETFKTITFEDNTTEGFEPRGGEGSEKLTVTKEANHTANGSYALKVENRTMTWHGPSLHVEKNVSQGSEYKVTAWVKLISPESTQLQLSTQVGNGGSASYVSLAAKTISTADGWVKFEGTYRYNNVSSGYITIYVESASSANASFYIDDISFEQTGSGPIKIQDDLKSIKDVYKKDFLIGNAIAAEDMEGVRLDLLKKHFNVMTAGNAMKPDALQPSKGNFTFEDADKLVDKVLAEGFKMHGHTLVWHQQSPAWLNTKVDASGNAIPLSREEALTNLRTHIKTVVEHYGNKVISWDVVNEGMNDNPTNPADWKASLRQSPWYQAIGPDYIEEAFLAAREVLDAHPDWDVKLYYNDYNDDNQSKSKAIYYMVKELNEKYAKTHPGKLLIDGVGMQAHYSLSTNPTNVELSLERFISLGVEVSITELDVQAGSDFKLTDEIAEAQGYLYAQLFDIYKKHAANISRVTIWGLDDGTSWRSSTNPLPFDKNLQAKLAFFGLIDPAKYMDEHKPQTPKDAKHTTAKYGTPVIDGTIDSVWSKAHAIPVNTYQMAWQGATGTAKALWDDKNLYVLVQVSDSELDKKSANAYEQDSVEVFFDENNGKTSFYQDDDGQYRVNFDNETSFNPASIAEGFESATKVSGTSYIVEMKIPFKTLTPSDNMKVGFDVQVNDGKDGSRKSVATWNDTKGTGYQDTSVYGVLTLTKSDSNSTSEYITRGQFIDSIIKALGLNKNVQAKDSFKDVKKDSSYYASVSAAYQKGIISGYKNGEFKPQAKITRQEAMTIIAKAIKVTGKNVNYSTAEINKILKEFKDSNKVANWAKASVAACIKEGIISGKSGKMIAPQENITVSQTESIVKKLSAK</sequence>
<dbReference type="SUPFAM" id="SSF49785">
    <property type="entry name" value="Galactose-binding domain-like"/>
    <property type="match status" value="2"/>
</dbReference>
<evidence type="ECO:0000256" key="8">
    <source>
        <dbReference type="PROSITE-ProRule" id="PRU10061"/>
    </source>
</evidence>
<gene>
    <name evidence="13" type="primary">xynA</name>
</gene>
<evidence type="ECO:0000256" key="3">
    <source>
        <dbReference type="ARBA" id="ARBA00022737"/>
    </source>
</evidence>
<evidence type="ECO:0000256" key="1">
    <source>
        <dbReference type="ARBA" id="ARBA00007495"/>
    </source>
</evidence>
<dbReference type="InterPro" id="IPR031158">
    <property type="entry name" value="GH10_AS"/>
</dbReference>
<feature type="domain" description="GH10" evidence="12">
    <location>
        <begin position="355"/>
        <end position="692"/>
    </location>
</feature>
<dbReference type="GO" id="GO:0045493">
    <property type="term" value="P:xylan catabolic process"/>
    <property type="evidence" value="ECO:0007669"/>
    <property type="project" value="UniProtKB-KW"/>
</dbReference>
<evidence type="ECO:0000256" key="10">
    <source>
        <dbReference type="SAM" id="SignalP"/>
    </source>
</evidence>
<dbReference type="InterPro" id="IPR017853">
    <property type="entry name" value="GH"/>
</dbReference>
<keyword evidence="3" id="KW-0677">Repeat</keyword>
<dbReference type="EC" id="3.2.1.8" evidence="9"/>
<evidence type="ECO:0000256" key="7">
    <source>
        <dbReference type="ARBA" id="ARBA00023326"/>
    </source>
</evidence>
<feature type="domain" description="SLH" evidence="11">
    <location>
        <begin position="924"/>
        <end position="987"/>
    </location>
</feature>
<organism evidence="13">
    <name type="scientific">Ruminiclostridium josui</name>
    <name type="common">Clostridium josui</name>
    <dbReference type="NCBI Taxonomy" id="1499"/>
    <lineage>
        <taxon>Bacteria</taxon>
        <taxon>Bacillati</taxon>
        <taxon>Bacillota</taxon>
        <taxon>Clostridia</taxon>
        <taxon>Eubacteriales</taxon>
        <taxon>Oscillospiraceae</taxon>
        <taxon>Ruminiclostridium</taxon>
    </lineage>
</organism>
<dbReference type="SMART" id="SM00633">
    <property type="entry name" value="Glyco_10"/>
    <property type="match status" value="1"/>
</dbReference>
<dbReference type="InterPro" id="IPR008979">
    <property type="entry name" value="Galactose-bd-like_sf"/>
</dbReference>
<dbReference type="AlphaFoldDB" id="Q9F1V3"/>
<dbReference type="PANTHER" id="PTHR31490">
    <property type="entry name" value="GLYCOSYL HYDROLASE"/>
    <property type="match status" value="1"/>
</dbReference>
<reference evidence="13" key="1">
    <citation type="journal article" date="2000" name="Biosci. Biotechnol. Biochem.">
        <title>Cloning, sequencing, and expression of the gene encoding a cell-bound multi-domain xylanase from Clostridium josui, and characterization of the translated product.</title>
        <authorList>
            <person name="Feng J.X."/>
            <person name="Karita S."/>
            <person name="Fujino E."/>
            <person name="Fujino T."/>
            <person name="Kimura T."/>
            <person name="Sakka K."/>
            <person name="Ohmiya K."/>
        </authorList>
    </citation>
    <scope>NUCLEOTIDE SEQUENCE</scope>
    <source>
        <strain evidence="13">FERM P-9684</strain>
    </source>
</reference>
<keyword evidence="7 9" id="KW-0624">Polysaccharide degradation</keyword>
<dbReference type="CDD" id="cd00005">
    <property type="entry name" value="CBM9_like_1"/>
    <property type="match status" value="1"/>
</dbReference>
<dbReference type="PIR" id="JC7578">
    <property type="entry name" value="JC7578"/>
</dbReference>
<dbReference type="SUPFAM" id="SSF51445">
    <property type="entry name" value="(Trans)glycosidases"/>
    <property type="match status" value="1"/>
</dbReference>
<evidence type="ECO:0000313" key="13">
    <source>
        <dbReference type="EMBL" id="BAB20931.1"/>
    </source>
</evidence>
<evidence type="ECO:0000256" key="5">
    <source>
        <dbReference type="ARBA" id="ARBA00023277"/>
    </source>
</evidence>
<name>Q9F1V3_RUMJO</name>
<evidence type="ECO:0000256" key="9">
    <source>
        <dbReference type="RuleBase" id="RU361174"/>
    </source>
</evidence>
<dbReference type="PROSITE" id="PS00591">
    <property type="entry name" value="GH10_1"/>
    <property type="match status" value="1"/>
</dbReference>
<dbReference type="GO" id="GO:0031176">
    <property type="term" value="F:endo-1,4-beta-xylanase activity"/>
    <property type="evidence" value="ECO:0007669"/>
    <property type="project" value="UniProtKB-EC"/>
</dbReference>
<dbReference type="GO" id="GO:0030246">
    <property type="term" value="F:carbohydrate binding"/>
    <property type="evidence" value="ECO:0007669"/>
    <property type="project" value="InterPro"/>
</dbReference>
<comment type="catalytic activity">
    <reaction evidence="9">
        <text>Endohydrolysis of (1-&gt;4)-beta-D-xylosidic linkages in xylans.</text>
        <dbReference type="EC" id="3.2.1.8"/>
    </reaction>
</comment>